<feature type="transmembrane region" description="Helical" evidence="8">
    <location>
        <begin position="67"/>
        <end position="84"/>
    </location>
</feature>
<dbReference type="InterPro" id="IPR003689">
    <property type="entry name" value="ZIP"/>
</dbReference>
<evidence type="ECO:0000256" key="5">
    <source>
        <dbReference type="ARBA" id="ARBA00022833"/>
    </source>
</evidence>
<keyword evidence="6 8" id="KW-1133">Transmembrane helix</keyword>
<feature type="transmembrane region" description="Helical" evidence="8">
    <location>
        <begin position="195"/>
        <end position="212"/>
    </location>
</feature>
<feature type="transmembrane region" description="Helical" evidence="8">
    <location>
        <begin position="40"/>
        <end position="61"/>
    </location>
</feature>
<keyword evidence="5" id="KW-0862">Zinc</keyword>
<proteinExistence type="inferred from homology"/>
<comment type="subcellular location">
    <subcellularLocation>
        <location evidence="1">Cell membrane</location>
        <topology evidence="1">Multi-pass membrane protein</topology>
    </subcellularLocation>
</comment>
<dbReference type="PANTHER" id="PTHR11040:SF211">
    <property type="entry name" value="ZINC TRANSPORTER ZIP11"/>
    <property type="match status" value="1"/>
</dbReference>
<keyword evidence="4 8" id="KW-0812">Transmembrane</keyword>
<evidence type="ECO:0000256" key="3">
    <source>
        <dbReference type="ARBA" id="ARBA00022475"/>
    </source>
</evidence>
<dbReference type="Pfam" id="PF02535">
    <property type="entry name" value="Zip"/>
    <property type="match status" value="1"/>
</dbReference>
<dbReference type="Proteomes" id="UP000035159">
    <property type="component" value="Chromosome"/>
</dbReference>
<evidence type="ECO:0000256" key="6">
    <source>
        <dbReference type="ARBA" id="ARBA00022989"/>
    </source>
</evidence>
<dbReference type="PATRIC" id="fig|1330330.3.peg.15"/>
<dbReference type="OrthoDB" id="9787346at2"/>
<dbReference type="EMBL" id="CP011232">
    <property type="protein sequence ID" value="AKI96485.1"/>
    <property type="molecule type" value="Genomic_DNA"/>
</dbReference>
<dbReference type="KEGG" id="kpf:IX53_00075"/>
<dbReference type="GO" id="GO:0005385">
    <property type="term" value="F:zinc ion transmembrane transporter activity"/>
    <property type="evidence" value="ECO:0007669"/>
    <property type="project" value="TreeGrafter"/>
</dbReference>
<keyword evidence="7 8" id="KW-0472">Membrane</keyword>
<protein>
    <submittedName>
        <fullName evidence="9">Protein gufA</fullName>
    </submittedName>
</protein>
<accession>A0A0G2Z4F3</accession>
<feature type="transmembrane region" description="Helical" evidence="8">
    <location>
        <begin position="7"/>
        <end position="28"/>
    </location>
</feature>
<keyword evidence="3" id="KW-1003">Cell membrane</keyword>
<evidence type="ECO:0000313" key="10">
    <source>
        <dbReference type="Proteomes" id="UP000035159"/>
    </source>
</evidence>
<dbReference type="STRING" id="1330330.IX53_00075"/>
<dbReference type="AlphaFoldDB" id="A0A0G2Z4F3"/>
<gene>
    <name evidence="9" type="ORF">IX53_00075</name>
</gene>
<dbReference type="RefSeq" id="WP_047753620.1">
    <property type="nucleotide sequence ID" value="NZ_CAJUHA010000010.1"/>
</dbReference>
<feature type="transmembrane region" description="Helical" evidence="8">
    <location>
        <begin position="224"/>
        <end position="242"/>
    </location>
</feature>
<evidence type="ECO:0000256" key="7">
    <source>
        <dbReference type="ARBA" id="ARBA00023136"/>
    </source>
</evidence>
<sequence>MTLALKGIVYSSFAGLATTIGGIPFLLWRKKVNRKTLDMLLGFAAGVMLAATAFSLVVPSIEIGGPVRFVIGFFLGAVFVYLMDKFSPHEHLIKGYEGPLSHAKVSKIWLFVIAITLHNFPEGMAVGVGAFSKEALVIAVAIGIQNIPEGAAVSASLTGAGYKAGTTFLITLLTGVVEIIGGIFGALLMVIARPLLPYAMAFAGGAMLYVISDEVIPETHSGGYELLSTYSLIFGFILMTLLDNMLG</sequence>
<evidence type="ECO:0000256" key="2">
    <source>
        <dbReference type="ARBA" id="ARBA00006939"/>
    </source>
</evidence>
<evidence type="ECO:0000313" key="9">
    <source>
        <dbReference type="EMBL" id="AKI96485.1"/>
    </source>
</evidence>
<evidence type="ECO:0000256" key="4">
    <source>
        <dbReference type="ARBA" id="ARBA00022692"/>
    </source>
</evidence>
<reference evidence="9 10" key="1">
    <citation type="submission" date="2015-04" db="EMBL/GenBank/DDBJ databases">
        <title>Complete Genome Sequence of Kosmotoga pacifica SLHLJ1.</title>
        <authorList>
            <person name="Jiang L.J."/>
            <person name="Shao Z.Z."/>
            <person name="Jebbar M."/>
        </authorList>
    </citation>
    <scope>NUCLEOTIDE SEQUENCE [LARGE SCALE GENOMIC DNA]</scope>
    <source>
        <strain evidence="9 10">SLHLJ1</strain>
    </source>
</reference>
<evidence type="ECO:0000256" key="8">
    <source>
        <dbReference type="SAM" id="Phobius"/>
    </source>
</evidence>
<dbReference type="PANTHER" id="PTHR11040">
    <property type="entry name" value="ZINC/IRON TRANSPORTER"/>
    <property type="match status" value="1"/>
</dbReference>
<comment type="similarity">
    <text evidence="2">Belongs to the ZIP transporter (TC 2.A.5) family.</text>
</comment>
<dbReference type="GO" id="GO:0005886">
    <property type="term" value="C:plasma membrane"/>
    <property type="evidence" value="ECO:0007669"/>
    <property type="project" value="UniProtKB-SubCell"/>
</dbReference>
<keyword evidence="10" id="KW-1185">Reference proteome</keyword>
<name>A0A0G2Z4F3_9BACT</name>
<evidence type="ECO:0000256" key="1">
    <source>
        <dbReference type="ARBA" id="ARBA00004651"/>
    </source>
</evidence>
<feature type="transmembrane region" description="Helical" evidence="8">
    <location>
        <begin position="168"/>
        <end position="189"/>
    </location>
</feature>
<organism evidence="9 10">
    <name type="scientific">Kosmotoga pacifica</name>
    <dbReference type="NCBI Taxonomy" id="1330330"/>
    <lineage>
        <taxon>Bacteria</taxon>
        <taxon>Thermotogati</taxon>
        <taxon>Thermotogota</taxon>
        <taxon>Thermotogae</taxon>
        <taxon>Kosmotogales</taxon>
        <taxon>Kosmotogaceae</taxon>
        <taxon>Kosmotoga</taxon>
    </lineage>
</organism>